<evidence type="ECO:0000256" key="6">
    <source>
        <dbReference type="ARBA" id="ARBA00022679"/>
    </source>
</evidence>
<dbReference type="SUPFAM" id="SSF52794">
    <property type="entry name" value="PTS system IIB component-like"/>
    <property type="match status" value="1"/>
</dbReference>
<organism evidence="15 16">
    <name type="scientific">Enterococcus pseudoavium</name>
    <dbReference type="NCBI Taxonomy" id="44007"/>
    <lineage>
        <taxon>Bacteria</taxon>
        <taxon>Bacillati</taxon>
        <taxon>Bacillota</taxon>
        <taxon>Bacilli</taxon>
        <taxon>Lactobacillales</taxon>
        <taxon>Enterococcaceae</taxon>
        <taxon>Enterococcus</taxon>
    </lineage>
</organism>
<dbReference type="EMBL" id="JARQAZ010000006">
    <property type="protein sequence ID" value="MDT2770802.1"/>
    <property type="molecule type" value="Genomic_DNA"/>
</dbReference>
<dbReference type="InterPro" id="IPR013011">
    <property type="entry name" value="PTS_EIIB_2"/>
</dbReference>
<evidence type="ECO:0000256" key="10">
    <source>
        <dbReference type="ARBA" id="ARBA00023136"/>
    </source>
</evidence>
<name>A0ABU3FIB3_9ENTE</name>
<evidence type="ECO:0000259" key="13">
    <source>
        <dbReference type="PROSITE" id="PS51099"/>
    </source>
</evidence>
<keyword evidence="8 11" id="KW-0812">Transmembrane</keyword>
<dbReference type="Proteomes" id="UP001269061">
    <property type="component" value="Unassembled WGS sequence"/>
</dbReference>
<keyword evidence="4" id="KW-0597">Phosphoprotein</keyword>
<keyword evidence="16" id="KW-1185">Reference proteome</keyword>
<evidence type="ECO:0000259" key="12">
    <source>
        <dbReference type="PROSITE" id="PS51094"/>
    </source>
</evidence>
<dbReference type="NCBIfam" id="TIGR00829">
    <property type="entry name" value="FRU"/>
    <property type="match status" value="1"/>
</dbReference>
<dbReference type="Pfam" id="PF02302">
    <property type="entry name" value="PTS_IIB"/>
    <property type="match status" value="1"/>
</dbReference>
<evidence type="ECO:0000256" key="4">
    <source>
        <dbReference type="ARBA" id="ARBA00022553"/>
    </source>
</evidence>
<feature type="transmembrane region" description="Helical" evidence="11">
    <location>
        <begin position="309"/>
        <end position="329"/>
    </location>
</feature>
<dbReference type="NCBIfam" id="TIGR00848">
    <property type="entry name" value="fruA"/>
    <property type="match status" value="1"/>
</dbReference>
<protein>
    <submittedName>
        <fullName evidence="15">Fructose-specific PTS transporter subunit EIIC</fullName>
    </submittedName>
</protein>
<evidence type="ECO:0000256" key="8">
    <source>
        <dbReference type="ARBA" id="ARBA00022692"/>
    </source>
</evidence>
<feature type="transmembrane region" description="Helical" evidence="11">
    <location>
        <begin position="606"/>
        <end position="635"/>
    </location>
</feature>
<dbReference type="CDD" id="cd00211">
    <property type="entry name" value="PTS_IIA_fru"/>
    <property type="match status" value="1"/>
</dbReference>
<dbReference type="InterPro" id="IPR003352">
    <property type="entry name" value="PTS_EIIC"/>
</dbReference>
<dbReference type="InterPro" id="IPR004715">
    <property type="entry name" value="PTS_IIA_fruc"/>
</dbReference>
<dbReference type="Gene3D" id="3.40.930.10">
    <property type="entry name" value="Mannitol-specific EII, Chain A"/>
    <property type="match status" value="1"/>
</dbReference>
<evidence type="ECO:0000256" key="7">
    <source>
        <dbReference type="ARBA" id="ARBA00022683"/>
    </source>
</evidence>
<dbReference type="InterPro" id="IPR013014">
    <property type="entry name" value="PTS_EIIC_2"/>
</dbReference>
<dbReference type="InterPro" id="IPR003501">
    <property type="entry name" value="PTS_EIIB_2/3"/>
</dbReference>
<evidence type="ECO:0000256" key="1">
    <source>
        <dbReference type="ARBA" id="ARBA00004429"/>
    </source>
</evidence>
<dbReference type="RefSeq" id="WP_311815725.1">
    <property type="nucleotide sequence ID" value="NZ_JARQAV010000006.1"/>
</dbReference>
<feature type="transmembrane region" description="Helical" evidence="11">
    <location>
        <begin position="465"/>
        <end position="487"/>
    </location>
</feature>
<evidence type="ECO:0000256" key="3">
    <source>
        <dbReference type="ARBA" id="ARBA00022475"/>
    </source>
</evidence>
<keyword evidence="9 11" id="KW-1133">Transmembrane helix</keyword>
<reference evidence="15 16" key="1">
    <citation type="submission" date="2023-03" db="EMBL/GenBank/DDBJ databases">
        <authorList>
            <person name="Shen W."/>
            <person name="Cai J."/>
        </authorList>
    </citation>
    <scope>NUCLEOTIDE SEQUENCE [LARGE SCALE GENOMIC DNA]</scope>
    <source>
        <strain evidence="15 16">Y59</strain>
    </source>
</reference>
<dbReference type="Gene3D" id="3.40.50.2300">
    <property type="match status" value="1"/>
</dbReference>
<dbReference type="InterPro" id="IPR003353">
    <property type="entry name" value="PTS_IIB_fruc"/>
</dbReference>
<comment type="subcellular location">
    <subcellularLocation>
        <location evidence="1">Cell inner membrane</location>
        <topology evidence="1">Multi-pass membrane protein</topology>
    </subcellularLocation>
</comment>
<evidence type="ECO:0000313" key="16">
    <source>
        <dbReference type="Proteomes" id="UP001269061"/>
    </source>
</evidence>
<dbReference type="InterPro" id="IPR002178">
    <property type="entry name" value="PTS_EIIA_type-2_dom"/>
</dbReference>
<dbReference type="PROSITE" id="PS51099">
    <property type="entry name" value="PTS_EIIB_TYPE_2"/>
    <property type="match status" value="1"/>
</dbReference>
<dbReference type="PROSITE" id="PS51104">
    <property type="entry name" value="PTS_EIIC_TYPE_2"/>
    <property type="match status" value="1"/>
</dbReference>
<feature type="domain" description="PTS EIIA type-2" evidence="12">
    <location>
        <begin position="5"/>
        <end position="152"/>
    </location>
</feature>
<sequence length="641" mass="67530">MDIKDLLIKDAMIMDLQATTKKAAIDEMVQKMYDAGRISDIEVYKDGILKREAQTSTGLGDGIAMPHAKNKAVKEATVLFAKSKKGVDYESLDGQPTYLFFMIAAPEGANDTHLQALAALSRLLINPDFVAKLKAAETPEQVQMTFELAEKAKEAEEKAEAQAAAEEKSQDTNRRYLVAVTACPTGIAHTYMAEDALKKKAKEMGVDIKVETNGSEGIKHRLTAEEIARADGVIVAADKKVEMNRFNGKELVNRPVSDGIRKPEELINLALSGNAPVYHGDGEATTANEEKSDNGTVGQRIYKDLMNGVSHMLPFVIGGGIMIALSFMIDQFMGVPHSELASLGNYNQIASWFNQIGGAAFGFMLPVLAGFIASSISDRPGLIAGFAAGALANAGGAGFLGALLGGFIAGYVIVFLKKLFKNLPKSLEGIKAILFYPFFGLLITGFLMLLVNIPMKAINDGLNGFLTGLSGSNAILLGALLGGMMAVDLGGPINKAAYVFGTATLASTVAQGGSIVMAAVMAGGMVPPLAIFVATRLFKNKFEQSQIDAGLTNIVMGLSFVTEGAIPFAAADPLRVIPSFVVGSALAGGLVGAVGIKLLAPHGGIFVVLLLSHPLLYLLFIAIGAIVSGVIYGLVKKPVAQ</sequence>
<feature type="transmembrane region" description="Helical" evidence="11">
    <location>
        <begin position="576"/>
        <end position="599"/>
    </location>
</feature>
<feature type="transmembrane region" description="Helical" evidence="11">
    <location>
        <begin position="433"/>
        <end position="453"/>
    </location>
</feature>
<gene>
    <name evidence="15" type="ORF">P7H46_08140</name>
</gene>
<dbReference type="InterPro" id="IPR036095">
    <property type="entry name" value="PTS_EIIB-like_sf"/>
</dbReference>
<comment type="caution">
    <text evidence="15">The sequence shown here is derived from an EMBL/GenBank/DDBJ whole genome shotgun (WGS) entry which is preliminary data.</text>
</comment>
<dbReference type="PROSITE" id="PS51094">
    <property type="entry name" value="PTS_EIIA_TYPE_2"/>
    <property type="match status" value="1"/>
</dbReference>
<feature type="domain" description="PTS EIIB type-2" evidence="13">
    <location>
        <begin position="177"/>
        <end position="272"/>
    </location>
</feature>
<dbReference type="NCBIfam" id="TIGR01427">
    <property type="entry name" value="PTS_IIC_fructo"/>
    <property type="match status" value="1"/>
</dbReference>
<evidence type="ECO:0000256" key="9">
    <source>
        <dbReference type="ARBA" id="ARBA00022989"/>
    </source>
</evidence>
<evidence type="ECO:0000256" key="11">
    <source>
        <dbReference type="SAM" id="Phobius"/>
    </source>
</evidence>
<dbReference type="InterPro" id="IPR006327">
    <property type="entry name" value="PTS_IIC_fruc"/>
</dbReference>
<dbReference type="CDD" id="cd05569">
    <property type="entry name" value="PTS_IIB_fructose"/>
    <property type="match status" value="1"/>
</dbReference>
<dbReference type="PANTHER" id="PTHR30505">
    <property type="entry name" value="FRUCTOSE-LIKE PERMEASE"/>
    <property type="match status" value="1"/>
</dbReference>
<dbReference type="SUPFAM" id="SSF55804">
    <property type="entry name" value="Phoshotransferase/anion transport protein"/>
    <property type="match status" value="1"/>
</dbReference>
<feature type="transmembrane region" description="Helical" evidence="11">
    <location>
        <begin position="515"/>
        <end position="538"/>
    </location>
</feature>
<feature type="transmembrane region" description="Helical" evidence="11">
    <location>
        <begin position="550"/>
        <end position="570"/>
    </location>
</feature>
<keyword evidence="7" id="KW-0598">Phosphotransferase system</keyword>
<dbReference type="Pfam" id="PF00359">
    <property type="entry name" value="PTS_EIIA_2"/>
    <property type="match status" value="1"/>
</dbReference>
<evidence type="ECO:0000256" key="5">
    <source>
        <dbReference type="ARBA" id="ARBA00022597"/>
    </source>
</evidence>
<evidence type="ECO:0000259" key="14">
    <source>
        <dbReference type="PROSITE" id="PS51104"/>
    </source>
</evidence>
<keyword evidence="2" id="KW-0813">Transport</keyword>
<proteinExistence type="predicted"/>
<evidence type="ECO:0000313" key="15">
    <source>
        <dbReference type="EMBL" id="MDT2770802.1"/>
    </source>
</evidence>
<feature type="transmembrane region" description="Helical" evidence="11">
    <location>
        <begin position="349"/>
        <end position="373"/>
    </location>
</feature>
<keyword evidence="10 11" id="KW-0472">Membrane</keyword>
<evidence type="ECO:0000256" key="2">
    <source>
        <dbReference type="ARBA" id="ARBA00022448"/>
    </source>
</evidence>
<feature type="domain" description="PTS EIIC type-2" evidence="14">
    <location>
        <begin position="301"/>
        <end position="641"/>
    </location>
</feature>
<keyword evidence="6" id="KW-0808">Transferase</keyword>
<dbReference type="PROSITE" id="PS00372">
    <property type="entry name" value="PTS_EIIA_TYPE_2_HIS"/>
    <property type="match status" value="1"/>
</dbReference>
<dbReference type="PANTHER" id="PTHR30505:SF28">
    <property type="entry name" value="PTS SYSTEM 2-O-ALPHA-MANNOSYL-D-GLYCERATE-SPECIFIC EIIABC COMPONENT"/>
    <property type="match status" value="1"/>
</dbReference>
<keyword evidence="3" id="KW-1003">Cell membrane</keyword>
<feature type="transmembrane region" description="Helical" evidence="11">
    <location>
        <begin position="385"/>
        <end position="413"/>
    </location>
</feature>
<dbReference type="InterPro" id="IPR050864">
    <property type="entry name" value="Bacterial_PTS_Sugar_Transport"/>
</dbReference>
<dbReference type="InterPro" id="IPR016152">
    <property type="entry name" value="PTrfase/Anion_transptr"/>
</dbReference>
<dbReference type="Pfam" id="PF02378">
    <property type="entry name" value="PTS_EIIC"/>
    <property type="match status" value="1"/>
</dbReference>
<keyword evidence="5" id="KW-0762">Sugar transport</keyword>
<accession>A0ABU3FIB3</accession>